<dbReference type="Proteomes" id="UP000827872">
    <property type="component" value="Linkage Group LG02"/>
</dbReference>
<evidence type="ECO:0000313" key="1">
    <source>
        <dbReference type="EMBL" id="KAH8014824.1"/>
    </source>
</evidence>
<gene>
    <name evidence="1" type="ORF">K3G42_031934</name>
</gene>
<protein>
    <submittedName>
        <fullName evidence="1">Uncharacterized protein</fullName>
    </submittedName>
</protein>
<accession>A0ACB8G6I0</accession>
<comment type="caution">
    <text evidence="1">The sequence shown here is derived from an EMBL/GenBank/DDBJ whole genome shotgun (WGS) entry which is preliminary data.</text>
</comment>
<sequence>MLSLGAKSETQSQIYKGLAFNLSEIEQNEIQKGFCQLIHRLNSRNLKTHVKTGSALFLDKSLEVLPTFLEDVRHLYDAEDFSIDFLNNTGAKQHINDYVKNKTNGTIINSVKYLSKNTRMILVNYILFKGYWEKSFHPDLTIEDFCAYGNTTVKSNMMHKVALYKFVRDEELFCSVVEVPYSGVAVALFILPDRGKLKDLESSLVKEDLDKWRTYFQYK</sequence>
<proteinExistence type="predicted"/>
<reference evidence="1" key="1">
    <citation type="submission" date="2021-08" db="EMBL/GenBank/DDBJ databases">
        <title>The first chromosome-level gecko genome reveals the dynamic sex chromosomes of Neotropical dwarf geckos (Sphaerodactylidae: Sphaerodactylus).</title>
        <authorList>
            <person name="Pinto B.J."/>
            <person name="Keating S.E."/>
            <person name="Gamble T."/>
        </authorList>
    </citation>
    <scope>NUCLEOTIDE SEQUENCE</scope>
    <source>
        <strain evidence="1">TG3544</strain>
    </source>
</reference>
<evidence type="ECO:0000313" key="2">
    <source>
        <dbReference type="Proteomes" id="UP000827872"/>
    </source>
</evidence>
<organism evidence="1 2">
    <name type="scientific">Sphaerodactylus townsendi</name>
    <dbReference type="NCBI Taxonomy" id="933632"/>
    <lineage>
        <taxon>Eukaryota</taxon>
        <taxon>Metazoa</taxon>
        <taxon>Chordata</taxon>
        <taxon>Craniata</taxon>
        <taxon>Vertebrata</taxon>
        <taxon>Euteleostomi</taxon>
        <taxon>Lepidosauria</taxon>
        <taxon>Squamata</taxon>
        <taxon>Bifurcata</taxon>
        <taxon>Gekkota</taxon>
        <taxon>Sphaerodactylidae</taxon>
        <taxon>Sphaerodactylus</taxon>
    </lineage>
</organism>
<name>A0ACB8G6I0_9SAUR</name>
<keyword evidence="2" id="KW-1185">Reference proteome</keyword>
<dbReference type="EMBL" id="CM037615">
    <property type="protein sequence ID" value="KAH8014824.1"/>
    <property type="molecule type" value="Genomic_DNA"/>
</dbReference>